<dbReference type="PANTHER" id="PTHR13932:SF5">
    <property type="entry name" value="RADICAL S-ADENOSYL METHIONINE DOMAIN-CONTAINING PROTEIN 1, MITOCHONDRIAL"/>
    <property type="match status" value="1"/>
</dbReference>
<dbReference type="GO" id="GO:0051539">
    <property type="term" value="F:4 iron, 4 sulfur cluster binding"/>
    <property type="evidence" value="ECO:0007669"/>
    <property type="project" value="TreeGrafter"/>
</dbReference>
<evidence type="ECO:0000313" key="7">
    <source>
        <dbReference type="EMBL" id="GBF32953.1"/>
    </source>
</evidence>
<feature type="domain" description="Radical SAM core" evidence="6">
    <location>
        <begin position="30"/>
        <end position="254"/>
    </location>
</feature>
<dbReference type="InterPro" id="IPR013785">
    <property type="entry name" value="Aldolase_TIM"/>
</dbReference>
<dbReference type="SFLD" id="SFLDG01082">
    <property type="entry name" value="B12-binding_domain_containing"/>
    <property type="match status" value="1"/>
</dbReference>
<dbReference type="SFLD" id="SFLDS00029">
    <property type="entry name" value="Radical_SAM"/>
    <property type="match status" value="1"/>
</dbReference>
<dbReference type="SFLD" id="SFLDG01065">
    <property type="entry name" value="anaerobic_coproporphyrinogen-I"/>
    <property type="match status" value="1"/>
</dbReference>
<evidence type="ECO:0000256" key="3">
    <source>
        <dbReference type="ARBA" id="ARBA00022723"/>
    </source>
</evidence>
<dbReference type="InterPro" id="IPR007197">
    <property type="entry name" value="rSAM"/>
</dbReference>
<keyword evidence="5" id="KW-0411">Iron-sulfur</keyword>
<evidence type="ECO:0000256" key="4">
    <source>
        <dbReference type="ARBA" id="ARBA00023004"/>
    </source>
</evidence>
<evidence type="ECO:0000256" key="2">
    <source>
        <dbReference type="ARBA" id="ARBA00022691"/>
    </source>
</evidence>
<organism evidence="7 8">
    <name type="scientific">Desulfocucumis palustris</name>
    <dbReference type="NCBI Taxonomy" id="1898651"/>
    <lineage>
        <taxon>Bacteria</taxon>
        <taxon>Bacillati</taxon>
        <taxon>Bacillota</taxon>
        <taxon>Clostridia</taxon>
        <taxon>Eubacteriales</taxon>
        <taxon>Desulfocucumaceae</taxon>
        <taxon>Desulfocucumis</taxon>
    </lineage>
</organism>
<accession>A0A2L2XB98</accession>
<dbReference type="PROSITE" id="PS51918">
    <property type="entry name" value="RADICAL_SAM"/>
    <property type="match status" value="1"/>
</dbReference>
<dbReference type="GO" id="GO:0003824">
    <property type="term" value="F:catalytic activity"/>
    <property type="evidence" value="ECO:0007669"/>
    <property type="project" value="InterPro"/>
</dbReference>
<keyword evidence="4" id="KW-0408">Iron</keyword>
<dbReference type="Proteomes" id="UP000239549">
    <property type="component" value="Unassembled WGS sequence"/>
</dbReference>
<dbReference type="OrthoDB" id="9808022at2"/>
<dbReference type="GO" id="GO:0046872">
    <property type="term" value="F:metal ion binding"/>
    <property type="evidence" value="ECO:0007669"/>
    <property type="project" value="UniProtKB-KW"/>
</dbReference>
<dbReference type="GO" id="GO:0005737">
    <property type="term" value="C:cytoplasm"/>
    <property type="evidence" value="ECO:0007669"/>
    <property type="project" value="TreeGrafter"/>
</dbReference>
<dbReference type="Gene3D" id="3.20.20.70">
    <property type="entry name" value="Aldolase class I"/>
    <property type="match status" value="1"/>
</dbReference>
<dbReference type="RefSeq" id="WP_104371409.1">
    <property type="nucleotide sequence ID" value="NZ_BFAV01000071.1"/>
</dbReference>
<dbReference type="CDD" id="cd01335">
    <property type="entry name" value="Radical_SAM"/>
    <property type="match status" value="1"/>
</dbReference>
<evidence type="ECO:0000313" key="8">
    <source>
        <dbReference type="Proteomes" id="UP000239549"/>
    </source>
</evidence>
<proteinExistence type="predicted"/>
<protein>
    <recommendedName>
        <fullName evidence="1">Heme chaperone HemW</fullName>
    </recommendedName>
</protein>
<dbReference type="SUPFAM" id="SSF102114">
    <property type="entry name" value="Radical SAM enzymes"/>
    <property type="match status" value="1"/>
</dbReference>
<dbReference type="InterPro" id="IPR058240">
    <property type="entry name" value="rSAM_sf"/>
</dbReference>
<sequence length="424" mass="48449">MITEALRLIIARKRDKYAFEQFSASGIDFSALPEELGLYIHVPFCRSLCPFCPYNKTIYKKASAVRYYTALLKELDIYRPFLKGKQISSIYIGGGTPNLMLGEIAVLLGKIRSRLNVGGDTGMEIHPREATPTQLAEIKKAGINLISVGVQSFHQGSLEYLERGYAPEDSHRAVQSALQAGFDTVDVDIMYNIPGQSETDIEKDLKICLTYGVDQVSIYPLIVFPCTPLQEKIKSTGAHRFSELKEYKIQKRLDKIAANHGYERTSIWTYGRKEAKRYTSVTRETFLGLGASATSLYDKYFYLNTFDLEEYIKALESGRIPISLINTMSPREKQVFWLFWRCYDTVIPRQRFHSLFGASLDHKFPLLITGLKMLGLARDHGEMLKLTGLGAFCYHFVEKQYSIKYLNTLWNASMRNPWPKRLEL</sequence>
<evidence type="ECO:0000256" key="5">
    <source>
        <dbReference type="ARBA" id="ARBA00023014"/>
    </source>
</evidence>
<dbReference type="InterPro" id="IPR006638">
    <property type="entry name" value="Elp3/MiaA/NifB-like_rSAM"/>
</dbReference>
<dbReference type="EMBL" id="BFAV01000071">
    <property type="protein sequence ID" value="GBF32953.1"/>
    <property type="molecule type" value="Genomic_DNA"/>
</dbReference>
<evidence type="ECO:0000259" key="6">
    <source>
        <dbReference type="PROSITE" id="PS51918"/>
    </source>
</evidence>
<dbReference type="Pfam" id="PF04055">
    <property type="entry name" value="Radical_SAM"/>
    <property type="match status" value="1"/>
</dbReference>
<comment type="caution">
    <text evidence="7">The sequence shown here is derived from an EMBL/GenBank/DDBJ whole genome shotgun (WGS) entry which is preliminary data.</text>
</comment>
<dbReference type="PANTHER" id="PTHR13932">
    <property type="entry name" value="COPROPORPHYRINIGEN III OXIDASE"/>
    <property type="match status" value="1"/>
</dbReference>
<dbReference type="InterPro" id="IPR034505">
    <property type="entry name" value="Coproporphyrinogen-III_oxidase"/>
</dbReference>
<dbReference type="AlphaFoldDB" id="A0A2L2XB98"/>
<evidence type="ECO:0000256" key="1">
    <source>
        <dbReference type="ARBA" id="ARBA00017228"/>
    </source>
</evidence>
<keyword evidence="8" id="KW-1185">Reference proteome</keyword>
<dbReference type="SMART" id="SM00729">
    <property type="entry name" value="Elp3"/>
    <property type="match status" value="1"/>
</dbReference>
<name>A0A2L2XB98_9FIRM</name>
<gene>
    <name evidence="7" type="ORF">DCCM_2050</name>
</gene>
<reference evidence="8" key="1">
    <citation type="submission" date="2018-02" db="EMBL/GenBank/DDBJ databases">
        <title>Genome sequence of Desulfocucumis palustris strain NAW-5.</title>
        <authorList>
            <person name="Watanabe M."/>
            <person name="Kojima H."/>
            <person name="Fukui M."/>
        </authorList>
    </citation>
    <scope>NUCLEOTIDE SEQUENCE [LARGE SCALE GENOMIC DNA]</scope>
    <source>
        <strain evidence="8">NAW-5</strain>
    </source>
</reference>
<keyword evidence="2" id="KW-0949">S-adenosyl-L-methionine</keyword>
<keyword evidence="3" id="KW-0479">Metal-binding</keyword>
<dbReference type="GO" id="GO:0006779">
    <property type="term" value="P:porphyrin-containing compound biosynthetic process"/>
    <property type="evidence" value="ECO:0007669"/>
    <property type="project" value="TreeGrafter"/>
</dbReference>